<evidence type="ECO:0000313" key="3">
    <source>
        <dbReference type="Proteomes" id="UP000231912"/>
    </source>
</evidence>
<reference evidence="2 3" key="1">
    <citation type="submission" date="2017-07" db="EMBL/GenBank/DDBJ databases">
        <title>Leptospira spp. isolated from tropical soils.</title>
        <authorList>
            <person name="Thibeaux R."/>
            <person name="Iraola G."/>
            <person name="Ferres I."/>
            <person name="Bierque E."/>
            <person name="Girault D."/>
            <person name="Soupe-Gilbert M.-E."/>
            <person name="Picardeau M."/>
            <person name="Goarant C."/>
        </authorList>
    </citation>
    <scope>NUCLEOTIDE SEQUENCE [LARGE SCALE GENOMIC DNA]</scope>
    <source>
        <strain evidence="2 3">FH2-C-A2</strain>
    </source>
</reference>
<feature type="chain" id="PRO_5014677106" evidence="1">
    <location>
        <begin position="23"/>
        <end position="378"/>
    </location>
</feature>
<comment type="caution">
    <text evidence="2">The sequence shown here is derived from an EMBL/GenBank/DDBJ whole genome shotgun (WGS) entry which is preliminary data.</text>
</comment>
<proteinExistence type="predicted"/>
<dbReference type="RefSeq" id="WP_100757934.1">
    <property type="nucleotide sequence ID" value="NZ_NPDT01000001.1"/>
</dbReference>
<sequence>MNFFKTIFCLILLLSAEMPTMADSSYEKEIFKAADSLRSIVPTSDKEKLKEYNQTMDDNWSLFSKDKDDSVPVLVRILEQEIESKEPNALVLMDLTYFIALSDKKSERVAFLSKVYQRIDPEKPIISSNSQQFFLLSLYMSYKQVPGFLKQIDDKFLQTEATAFFIPQHVVNVDGHAQRTHLYGAYGKESIEHLLDLLEKEKNLKIKRSLTSILRRICTPICAKRIGKFLETEKDHEIFVNGTYILLDNAGPEGKEVYLKLRPNDLSAKTSDYFKSEQDYVRNQSYEFLISKIEKKFGKSGNSFSKSELKEQIEQMIRNKGASRTIHPLDLLQSDLDKDFLIEKLIEARRNCFLRTNQHGMQDIDINNLILNALYYRN</sequence>
<accession>A0A2M9ZG90</accession>
<gene>
    <name evidence="2" type="ORF">CH371_05315</name>
</gene>
<name>A0A2M9ZG90_9LEPT</name>
<dbReference type="EMBL" id="NPDT01000001">
    <property type="protein sequence ID" value="PJZ67441.1"/>
    <property type="molecule type" value="Genomic_DNA"/>
</dbReference>
<dbReference type="AlphaFoldDB" id="A0A2M9ZG90"/>
<evidence type="ECO:0000256" key="1">
    <source>
        <dbReference type="SAM" id="SignalP"/>
    </source>
</evidence>
<organism evidence="2 3">
    <name type="scientific">Leptospira wolffii</name>
    <dbReference type="NCBI Taxonomy" id="409998"/>
    <lineage>
        <taxon>Bacteria</taxon>
        <taxon>Pseudomonadati</taxon>
        <taxon>Spirochaetota</taxon>
        <taxon>Spirochaetia</taxon>
        <taxon>Leptospirales</taxon>
        <taxon>Leptospiraceae</taxon>
        <taxon>Leptospira</taxon>
    </lineage>
</organism>
<protein>
    <submittedName>
        <fullName evidence="2">Uncharacterized protein</fullName>
    </submittedName>
</protein>
<dbReference type="Proteomes" id="UP000231912">
    <property type="component" value="Unassembled WGS sequence"/>
</dbReference>
<evidence type="ECO:0000313" key="2">
    <source>
        <dbReference type="EMBL" id="PJZ67441.1"/>
    </source>
</evidence>
<keyword evidence="1" id="KW-0732">Signal</keyword>
<feature type="signal peptide" evidence="1">
    <location>
        <begin position="1"/>
        <end position="22"/>
    </location>
</feature>